<dbReference type="AlphaFoldDB" id="A0A166QRR4"/>
<sequence length="70" mass="7957">MQDKSIEEQLKARWERMNRPEALALAKGVRALSVPKVTIRSMRAFDRPVVTFEQVVYLPLPDDSDLGEAS</sequence>
<gene>
    <name evidence="1" type="ORF">A1D17_04205</name>
</gene>
<proteinExistence type="predicted"/>
<dbReference type="Proteomes" id="UP000076489">
    <property type="component" value="Unassembled WGS sequence"/>
</dbReference>
<protein>
    <submittedName>
        <fullName evidence="1">Uncharacterized protein</fullName>
    </submittedName>
</protein>
<evidence type="ECO:0000313" key="2">
    <source>
        <dbReference type="Proteomes" id="UP000076489"/>
    </source>
</evidence>
<evidence type="ECO:0000313" key="1">
    <source>
        <dbReference type="EMBL" id="KZN20754.1"/>
    </source>
</evidence>
<comment type="caution">
    <text evidence="1">The sequence shown here is derived from an EMBL/GenBank/DDBJ whole genome shotgun (WGS) entry which is preliminary data.</text>
</comment>
<reference evidence="2" key="1">
    <citation type="submission" date="2016-03" db="EMBL/GenBank/DDBJ databases">
        <authorList>
            <person name="Ray J."/>
            <person name="Price M."/>
            <person name="Deutschbauer A."/>
        </authorList>
    </citation>
    <scope>NUCLEOTIDE SEQUENCE [LARGE SCALE GENOMIC DNA]</scope>
    <source>
        <strain evidence="2">FW300-N1B4</strain>
    </source>
</reference>
<accession>A0A166QRR4</accession>
<reference evidence="1 2" key="2">
    <citation type="journal article" date="2018" name="Nature">
        <title>Mutant phenotypes for thousands of bacterial genes of unknown function.</title>
        <authorList>
            <person name="Price M.N."/>
            <person name="Wetmore K.M."/>
            <person name="Waters R.J."/>
            <person name="Callaghan M."/>
            <person name="Ray J."/>
            <person name="Liu H."/>
            <person name="Kuehl J.V."/>
            <person name="Melnyk R.A."/>
            <person name="Lamson J.S."/>
            <person name="Suh Y."/>
            <person name="Carlson H.K."/>
            <person name="Esquivel Z."/>
            <person name="Sadeeshkumar H."/>
            <person name="Chakraborty R."/>
            <person name="Zane G.M."/>
            <person name="Rubin B.E."/>
            <person name="Wall J.D."/>
            <person name="Visel A."/>
            <person name="Bristow J."/>
            <person name="Blow M.J."/>
            <person name="Arkin A.P."/>
            <person name="Deutschbauer A.M."/>
        </authorList>
    </citation>
    <scope>NUCLEOTIDE SEQUENCE [LARGE SCALE GENOMIC DNA]</scope>
    <source>
        <strain evidence="1 2">FW300-N1B4</strain>
    </source>
</reference>
<name>A0A166QRR4_PSEFL</name>
<organism evidence="1 2">
    <name type="scientific">Pseudomonas fluorescens</name>
    <dbReference type="NCBI Taxonomy" id="294"/>
    <lineage>
        <taxon>Bacteria</taxon>
        <taxon>Pseudomonadati</taxon>
        <taxon>Pseudomonadota</taxon>
        <taxon>Gammaproteobacteria</taxon>
        <taxon>Pseudomonadales</taxon>
        <taxon>Pseudomonadaceae</taxon>
        <taxon>Pseudomonas</taxon>
    </lineage>
</organism>
<dbReference type="EMBL" id="LUKJ01000002">
    <property type="protein sequence ID" value="KZN20754.1"/>
    <property type="molecule type" value="Genomic_DNA"/>
</dbReference>